<feature type="domain" description="B box-type" evidence="22">
    <location>
        <begin position="186"/>
        <end position="222"/>
    </location>
</feature>
<evidence type="ECO:0000256" key="14">
    <source>
        <dbReference type="ARBA" id="ARBA00023242"/>
    </source>
</evidence>
<comment type="function">
    <text evidence="15">E3 ubiquitin-protein ligase that plays a role in the regulation of inflammatory response. Mechanistically, mediates the 'Lys-48'-linked polyubiquitination of TAB2, a regulatory protein of the kinase TAK1, leading to its degradation via the proteasomal pathway and inhibition of the TLR-mediated inflammatory immune response. May act as a transcriptional repressor in mitogen-activated protein kinase signaling pathway.</text>
</comment>
<evidence type="ECO:0000256" key="7">
    <source>
        <dbReference type="ARBA" id="ARBA00022679"/>
    </source>
</evidence>
<dbReference type="SUPFAM" id="SSF57845">
    <property type="entry name" value="B-box zinc-binding domain"/>
    <property type="match status" value="1"/>
</dbReference>
<dbReference type="GO" id="GO:0005737">
    <property type="term" value="C:cytoplasm"/>
    <property type="evidence" value="ECO:0007669"/>
    <property type="project" value="UniProtKB-SubCell"/>
</dbReference>
<dbReference type="PROSITE" id="PS50194">
    <property type="entry name" value="FILAMIN_REPEAT"/>
    <property type="match status" value="1"/>
</dbReference>
<evidence type="ECO:0000256" key="2">
    <source>
        <dbReference type="ARBA" id="ARBA00004123"/>
    </source>
</evidence>
<dbReference type="GO" id="GO:0008270">
    <property type="term" value="F:zinc ion binding"/>
    <property type="evidence" value="ECO:0007669"/>
    <property type="project" value="UniProtKB-KW"/>
</dbReference>
<feature type="domain" description="RING-type" evidence="21">
    <location>
        <begin position="29"/>
        <end position="98"/>
    </location>
</feature>
<dbReference type="CDD" id="cd19809">
    <property type="entry name" value="Bbox1_TRIM45_C-X"/>
    <property type="match status" value="1"/>
</dbReference>
<feature type="repeat" description="Filamin" evidence="19">
    <location>
        <begin position="394"/>
        <end position="497"/>
    </location>
</feature>
<dbReference type="InterPro" id="IPR001298">
    <property type="entry name" value="Filamin/ABP280_rpt"/>
</dbReference>
<evidence type="ECO:0000256" key="18">
    <source>
        <dbReference type="PROSITE-ProRule" id="PRU00024"/>
    </source>
</evidence>
<evidence type="ECO:0000256" key="13">
    <source>
        <dbReference type="ARBA" id="ARBA00023054"/>
    </source>
</evidence>
<dbReference type="PROSITE" id="PS50089">
    <property type="entry name" value="ZF_RING_2"/>
    <property type="match status" value="1"/>
</dbReference>
<evidence type="ECO:0000256" key="6">
    <source>
        <dbReference type="ARBA" id="ARBA00022490"/>
    </source>
</evidence>
<dbReference type="EC" id="2.3.2.27" evidence="5"/>
<dbReference type="SUPFAM" id="SSF57850">
    <property type="entry name" value="RING/U-box"/>
    <property type="match status" value="1"/>
</dbReference>
<dbReference type="PANTHER" id="PTHR25462:SF291">
    <property type="entry name" value="E3 UBIQUITIN-PROTEIN LIGASE TRIM45"/>
    <property type="match status" value="1"/>
</dbReference>
<feature type="domain" description="B box-type" evidence="22">
    <location>
        <begin position="130"/>
        <end position="176"/>
    </location>
</feature>
<dbReference type="CDD" id="cd16588">
    <property type="entry name" value="RING-HC_TRIM45_C-VII"/>
    <property type="match status" value="1"/>
</dbReference>
<evidence type="ECO:0000256" key="8">
    <source>
        <dbReference type="ARBA" id="ARBA00022723"/>
    </source>
</evidence>
<dbReference type="FunFam" id="2.60.40.10:FF:001485">
    <property type="entry name" value="Tripartite motif containing 45"/>
    <property type="match status" value="1"/>
</dbReference>
<evidence type="ECO:0000259" key="22">
    <source>
        <dbReference type="PROSITE" id="PS50119"/>
    </source>
</evidence>
<evidence type="ECO:0000313" key="24">
    <source>
        <dbReference type="Proteomes" id="UP000472268"/>
    </source>
</evidence>
<dbReference type="InterPro" id="IPR013083">
    <property type="entry name" value="Znf_RING/FYVE/PHD"/>
</dbReference>
<feature type="coiled-coil region" evidence="20">
    <location>
        <begin position="256"/>
        <end position="323"/>
    </location>
</feature>
<accession>A0A673UFY3</accession>
<keyword evidence="8" id="KW-0479">Metal-binding</keyword>
<evidence type="ECO:0000256" key="11">
    <source>
        <dbReference type="ARBA" id="ARBA00022786"/>
    </source>
</evidence>
<dbReference type="Proteomes" id="UP000472268">
    <property type="component" value="Chromosome 8"/>
</dbReference>
<evidence type="ECO:0000256" key="16">
    <source>
        <dbReference type="ARBA" id="ARBA00073075"/>
    </source>
</evidence>
<keyword evidence="7" id="KW-0808">Transferase</keyword>
<evidence type="ECO:0000256" key="17">
    <source>
        <dbReference type="ARBA" id="ARBA00075616"/>
    </source>
</evidence>
<dbReference type="GO" id="GO:0005654">
    <property type="term" value="C:nucleoplasm"/>
    <property type="evidence" value="ECO:0007669"/>
    <property type="project" value="TreeGrafter"/>
</dbReference>
<dbReference type="Gene3D" id="3.30.40.10">
    <property type="entry name" value="Zinc/RING finger domain, C3HC4 (zinc finger)"/>
    <property type="match status" value="1"/>
</dbReference>
<dbReference type="Gene3D" id="3.30.160.60">
    <property type="entry name" value="Classic Zinc Finger"/>
    <property type="match status" value="1"/>
</dbReference>
<reference evidence="23" key="3">
    <citation type="submission" date="2025-09" db="UniProtKB">
        <authorList>
            <consortium name="Ensembl"/>
        </authorList>
    </citation>
    <scope>IDENTIFICATION</scope>
</reference>
<keyword evidence="9" id="KW-0677">Repeat</keyword>
<dbReference type="CDD" id="cd19785">
    <property type="entry name" value="Bbox2_TRIM45_C-X"/>
    <property type="match status" value="1"/>
</dbReference>
<dbReference type="InterPro" id="IPR047153">
    <property type="entry name" value="TRIM45/56/19-like"/>
</dbReference>
<dbReference type="Pfam" id="PF00630">
    <property type="entry name" value="Filamin"/>
    <property type="match status" value="1"/>
</dbReference>
<dbReference type="OMA" id="TRCPLCM"/>
<evidence type="ECO:0000256" key="20">
    <source>
        <dbReference type="SAM" id="Coils"/>
    </source>
</evidence>
<comment type="similarity">
    <text evidence="4">Belongs to the TRIM/RBCC family.</text>
</comment>
<keyword evidence="10 18" id="KW-0863">Zinc-finger</keyword>
<dbReference type="GO" id="GO:0061630">
    <property type="term" value="F:ubiquitin protein ligase activity"/>
    <property type="evidence" value="ECO:0007669"/>
    <property type="project" value="UniProtKB-EC"/>
</dbReference>
<dbReference type="InterPro" id="IPR001841">
    <property type="entry name" value="Znf_RING"/>
</dbReference>
<evidence type="ECO:0000256" key="15">
    <source>
        <dbReference type="ARBA" id="ARBA00058037"/>
    </source>
</evidence>
<dbReference type="SMART" id="SM00336">
    <property type="entry name" value="BBOX"/>
    <property type="match status" value="2"/>
</dbReference>
<dbReference type="InterPro" id="IPR027370">
    <property type="entry name" value="Znf-RING_euk"/>
</dbReference>
<keyword evidence="24" id="KW-1185">Reference proteome</keyword>
<gene>
    <name evidence="23" type="primary">TRIM45</name>
</gene>
<dbReference type="PANTHER" id="PTHR25462">
    <property type="entry name" value="BONUS, ISOFORM C-RELATED"/>
    <property type="match status" value="1"/>
</dbReference>
<evidence type="ECO:0000256" key="10">
    <source>
        <dbReference type="ARBA" id="ARBA00022771"/>
    </source>
</evidence>
<dbReference type="InterPro" id="IPR014756">
    <property type="entry name" value="Ig_E-set"/>
</dbReference>
<dbReference type="InterPro" id="IPR003649">
    <property type="entry name" value="Bbox_C"/>
</dbReference>
<sequence>MSENRKPLLGFVSKLPSGTALGNSGKTHCPLCMGLFKAPRLLPCLHTVCTTCLEQLEPFSVVDIRGGDSDTSSEGSIFQELKPPSLQPQIGILCPVCDAQVDLPMGGVKALTIDHLAMNDVMLESLRGEGQGLVCDLCNDREVEKRCQTCKANLCHFCCQAHRRQKKTTYHTMVDLKDLKGYSRIGKPILCPEHPAEELRLFCELCDRPVCRDCVVGNHREHPCDFTSNVIHKHGDSVRELLRGTQPHVEALGEALVQIEEMNSTLQARVEAVAAEVRIFSEGYVKAIEEHRDRLLKQLEDVRVQKENSLQLQKAQLEQLLADMRTGVEFTEHLLTSGSDLEILITKGVVVERLRKLNKVEYSARPGVNDKICFSPQQRAGRCRGYEVYGTINTKEVDPAKCVLQGEDLHRAREKQTASFTLLCKDAAGESMGRGGENVHVAVVPKDKKDSPVRTLVQDNKDGTYCVSYTPKEPGVYTVLVCVKEQHVQGSPFTVTVRKRHRPHPGVFHCCTFCSSGGQKTARCACGGTMPGEDDLSRKAFPRRPVSQHPPHRHQPGVGCLDTGVLAGSIIRAYKSTTARKASLSASLF</sequence>
<evidence type="ECO:0000256" key="9">
    <source>
        <dbReference type="ARBA" id="ARBA00022737"/>
    </source>
</evidence>
<comment type="catalytic activity">
    <reaction evidence="1">
        <text>S-ubiquitinyl-[E2 ubiquitin-conjugating enzyme]-L-cysteine + [acceptor protein]-L-lysine = [E2 ubiquitin-conjugating enzyme]-L-cysteine + N(6)-ubiquitinyl-[acceptor protein]-L-lysine.</text>
        <dbReference type="EC" id="2.3.2.27"/>
    </reaction>
</comment>
<evidence type="ECO:0000256" key="19">
    <source>
        <dbReference type="PROSITE-ProRule" id="PRU00087"/>
    </source>
</evidence>
<dbReference type="PROSITE" id="PS50119">
    <property type="entry name" value="ZF_BBOX"/>
    <property type="match status" value="2"/>
</dbReference>
<dbReference type="SMART" id="SM00184">
    <property type="entry name" value="RING"/>
    <property type="match status" value="1"/>
</dbReference>
<reference evidence="23" key="2">
    <citation type="submission" date="2025-08" db="UniProtKB">
        <authorList>
            <consortium name="Ensembl"/>
        </authorList>
    </citation>
    <scope>IDENTIFICATION</scope>
</reference>
<dbReference type="InterPro" id="IPR017868">
    <property type="entry name" value="Filamin/ABP280_repeat-like"/>
</dbReference>
<keyword evidence="12" id="KW-0862">Zinc</keyword>
<keyword evidence="6" id="KW-0963">Cytoplasm</keyword>
<dbReference type="InterPro" id="IPR017907">
    <property type="entry name" value="Znf_RING_CS"/>
</dbReference>
<evidence type="ECO:0000256" key="12">
    <source>
        <dbReference type="ARBA" id="ARBA00022833"/>
    </source>
</evidence>
<dbReference type="Pfam" id="PF00643">
    <property type="entry name" value="zf-B_box"/>
    <property type="match status" value="1"/>
</dbReference>
<keyword evidence="14" id="KW-0539">Nucleus</keyword>
<dbReference type="Ensembl" id="ENSSSUT00005023146.1">
    <property type="protein sequence ID" value="ENSSSUP00005020247.1"/>
    <property type="gene ID" value="ENSSSUG00005012852.1"/>
</dbReference>
<dbReference type="InterPro" id="IPR000315">
    <property type="entry name" value="Znf_B-box"/>
</dbReference>
<keyword evidence="11" id="KW-0833">Ubl conjugation pathway</keyword>
<evidence type="ECO:0000256" key="3">
    <source>
        <dbReference type="ARBA" id="ARBA00004496"/>
    </source>
</evidence>
<reference evidence="23 24" key="1">
    <citation type="submission" date="2019-05" db="EMBL/GenBank/DDBJ databases">
        <title>A Chromosome-scale Meerkat (S. suricatta) Genome Assembly.</title>
        <authorList>
            <person name="Dudchenko O."/>
            <person name="Lieberman Aiden E."/>
            <person name="Tung J."/>
            <person name="Barreiro L.B."/>
            <person name="Clutton-Brock T.H."/>
        </authorList>
    </citation>
    <scope>NUCLEOTIDE SEQUENCE [LARGE SCALE GENOMIC DNA]</scope>
</reference>
<evidence type="ECO:0000256" key="5">
    <source>
        <dbReference type="ARBA" id="ARBA00012483"/>
    </source>
</evidence>
<organism evidence="23 24">
    <name type="scientific">Suricata suricatta</name>
    <name type="common">Meerkat</name>
    <dbReference type="NCBI Taxonomy" id="37032"/>
    <lineage>
        <taxon>Eukaryota</taxon>
        <taxon>Metazoa</taxon>
        <taxon>Chordata</taxon>
        <taxon>Craniata</taxon>
        <taxon>Vertebrata</taxon>
        <taxon>Euteleostomi</taxon>
        <taxon>Mammalia</taxon>
        <taxon>Eutheria</taxon>
        <taxon>Laurasiatheria</taxon>
        <taxon>Carnivora</taxon>
        <taxon>Feliformia</taxon>
        <taxon>Herpestidae</taxon>
        <taxon>Suricata</taxon>
    </lineage>
</organism>
<dbReference type="SMART" id="SM00502">
    <property type="entry name" value="BBC"/>
    <property type="match status" value="1"/>
</dbReference>
<dbReference type="Gene3D" id="2.60.40.10">
    <property type="entry name" value="Immunoglobulins"/>
    <property type="match status" value="1"/>
</dbReference>
<protein>
    <recommendedName>
        <fullName evidence="16">E3 ubiquitin-protein ligase TRIM45</fullName>
        <ecNumber evidence="5">2.3.2.27</ecNumber>
    </recommendedName>
    <alternativeName>
        <fullName evidence="17">RING finger protein 99</fullName>
    </alternativeName>
</protein>
<comment type="subcellular location">
    <subcellularLocation>
        <location evidence="3">Cytoplasm</location>
    </subcellularLocation>
    <subcellularLocation>
        <location evidence="2">Nucleus</location>
    </subcellularLocation>
</comment>
<dbReference type="AlphaFoldDB" id="A0A673UFY3"/>
<proteinExistence type="inferred from homology"/>
<evidence type="ECO:0000256" key="4">
    <source>
        <dbReference type="ARBA" id="ARBA00008518"/>
    </source>
</evidence>
<evidence type="ECO:0000259" key="21">
    <source>
        <dbReference type="PROSITE" id="PS50089"/>
    </source>
</evidence>
<evidence type="ECO:0000313" key="23">
    <source>
        <dbReference type="Ensembl" id="ENSSSUP00005020247.1"/>
    </source>
</evidence>
<evidence type="ECO:0000256" key="1">
    <source>
        <dbReference type="ARBA" id="ARBA00000900"/>
    </source>
</evidence>
<dbReference type="PROSITE" id="PS00518">
    <property type="entry name" value="ZF_RING_1"/>
    <property type="match status" value="1"/>
</dbReference>
<dbReference type="SMART" id="SM00557">
    <property type="entry name" value="IG_FLMN"/>
    <property type="match status" value="1"/>
</dbReference>
<keyword evidence="13 20" id="KW-0175">Coiled coil</keyword>
<dbReference type="SUPFAM" id="SSF81296">
    <property type="entry name" value="E set domains"/>
    <property type="match status" value="1"/>
</dbReference>
<dbReference type="Pfam" id="PF13445">
    <property type="entry name" value="zf-RING_UBOX"/>
    <property type="match status" value="1"/>
</dbReference>
<name>A0A673UFY3_SURSU</name>
<dbReference type="InterPro" id="IPR013783">
    <property type="entry name" value="Ig-like_fold"/>
</dbReference>